<dbReference type="PANTHER" id="PTHR10625:SF10">
    <property type="entry name" value="HISTONE DEACETYLASE HDAC1"/>
    <property type="match status" value="1"/>
</dbReference>
<dbReference type="InterPro" id="IPR003085">
    <property type="entry name" value="AcuC"/>
</dbReference>
<dbReference type="OrthoDB" id="9808367at2"/>
<dbReference type="InterPro" id="IPR000286">
    <property type="entry name" value="HDACs"/>
</dbReference>
<dbReference type="GO" id="GO:0045150">
    <property type="term" value="P:acetoin catabolic process"/>
    <property type="evidence" value="ECO:0007669"/>
    <property type="project" value="UniProtKB-UniPathway"/>
</dbReference>
<evidence type="ECO:0000259" key="5">
    <source>
        <dbReference type="Pfam" id="PF00850"/>
    </source>
</evidence>
<accession>U3GZW4</accession>
<dbReference type="Proteomes" id="UP000016943">
    <property type="component" value="Chromosome"/>
</dbReference>
<dbReference type="EMBL" id="CP006365">
    <property type="protein sequence ID" value="AGU15782.1"/>
    <property type="molecule type" value="Genomic_DNA"/>
</dbReference>
<evidence type="ECO:0000256" key="4">
    <source>
        <dbReference type="ARBA" id="ARBA00022627"/>
    </source>
</evidence>
<comment type="pathway">
    <text evidence="1">Ketone degradation; acetoin degradation.</text>
</comment>
<organism evidence="6 7">
    <name type="scientific">Corynebacterium argentoratense DSM 44202</name>
    <dbReference type="NCBI Taxonomy" id="1348662"/>
    <lineage>
        <taxon>Bacteria</taxon>
        <taxon>Bacillati</taxon>
        <taxon>Actinomycetota</taxon>
        <taxon>Actinomycetes</taxon>
        <taxon>Mycobacteriales</taxon>
        <taxon>Corynebacteriaceae</taxon>
        <taxon>Corynebacterium</taxon>
    </lineage>
</organism>
<evidence type="ECO:0000313" key="7">
    <source>
        <dbReference type="Proteomes" id="UP000016943"/>
    </source>
</evidence>
<dbReference type="STRING" id="1348662.CARG_08400"/>
<protein>
    <recommendedName>
        <fullName evidence="3">Acetoin utilization protein AcuC</fullName>
    </recommendedName>
</protein>
<evidence type="ECO:0000313" key="6">
    <source>
        <dbReference type="EMBL" id="AGU15782.1"/>
    </source>
</evidence>
<evidence type="ECO:0000256" key="1">
    <source>
        <dbReference type="ARBA" id="ARBA00005101"/>
    </source>
</evidence>
<name>U3GZW4_9CORY</name>
<reference evidence="6 7" key="1">
    <citation type="journal article" date="2013" name="Genome Announc.">
        <title>Whole-Genome Sequence of the Clinical Strain Corynebacterium argentoratense DSM 44202, Isolated from a Human Throat Specimen.</title>
        <authorList>
            <person name="Bomholt C."/>
            <person name="Glaub A."/>
            <person name="Gravermann K."/>
            <person name="Albersmeier A."/>
            <person name="Brinkrolf K."/>
            <person name="Ruckert C."/>
            <person name="Tauch A."/>
        </authorList>
    </citation>
    <scope>NUCLEOTIDE SEQUENCE [LARGE SCALE GENOMIC DNA]</scope>
    <source>
        <strain evidence="6">DSM 44202</strain>
    </source>
</reference>
<dbReference type="InterPro" id="IPR023696">
    <property type="entry name" value="Ureohydrolase_dom_sf"/>
</dbReference>
<sequence>MNTRPLVLHDDTLERYSFGPEHPMGPDRVRLAMKLSEHFDLLDRVDIAPAPAASEDLLLRIHTPEYLEALKEGRPRPEFGIGDDDHPLAPNLHTIARHVVSGTVEATRAVWEGEVKRAVNLSGGLHHAGPSKQSGFCTFNDAAVAISWLLDHGATRIAYVDLDAHHGDGVEQAFWDDPRVLTISVHESGLYLFPGTGFANDIGGPHAAGTAVNVAMPKGTSDIDWLYAVHGIVPPLLQKFRPEIVITQHGADAHRRDPLTDLDVSVDALAKAYRSMSRWADRFCGGKWVAIGGGGYQRDSVARTWTHLVAAILGEKLDPEAPMPGWWADEARCETSDTIGDIGARNVLKEYHPERVLSDNPCGPIVATSRAIFPYWGLVPYH</sequence>
<comment type="similarity">
    <text evidence="2">Belongs to the histone deacetylase family.</text>
</comment>
<dbReference type="GO" id="GO:0040029">
    <property type="term" value="P:epigenetic regulation of gene expression"/>
    <property type="evidence" value="ECO:0007669"/>
    <property type="project" value="TreeGrafter"/>
</dbReference>
<evidence type="ECO:0000256" key="2">
    <source>
        <dbReference type="ARBA" id="ARBA00005947"/>
    </source>
</evidence>
<proteinExistence type="inferred from homology"/>
<feature type="domain" description="Histone deacetylase" evidence="5">
    <location>
        <begin position="22"/>
        <end position="311"/>
    </location>
</feature>
<dbReference type="UniPathway" id="UPA00040"/>
<dbReference type="SUPFAM" id="SSF52768">
    <property type="entry name" value="Arginase/deacetylase"/>
    <property type="match status" value="1"/>
</dbReference>
<dbReference type="PRINTS" id="PR01270">
    <property type="entry name" value="HDASUPER"/>
</dbReference>
<evidence type="ECO:0000256" key="3">
    <source>
        <dbReference type="ARBA" id="ARBA00020218"/>
    </source>
</evidence>
<dbReference type="HOGENOM" id="CLU_007727_8_0_11"/>
<keyword evidence="4" id="KW-0006">Acetoin catabolism</keyword>
<dbReference type="KEGG" id="caz:CARG_08400"/>
<dbReference type="GO" id="GO:0004407">
    <property type="term" value="F:histone deacetylase activity"/>
    <property type="evidence" value="ECO:0007669"/>
    <property type="project" value="TreeGrafter"/>
</dbReference>
<dbReference type="RefSeq" id="WP_021012175.1">
    <property type="nucleotide sequence ID" value="NC_022198.1"/>
</dbReference>
<dbReference type="InterPro" id="IPR023801">
    <property type="entry name" value="His_deacetylse_dom"/>
</dbReference>
<keyword evidence="7" id="KW-1185">Reference proteome</keyword>
<gene>
    <name evidence="6" type="ORF">CARG_08400</name>
</gene>
<dbReference type="CDD" id="cd09994">
    <property type="entry name" value="HDAC_AcuC_like"/>
    <property type="match status" value="1"/>
</dbReference>
<dbReference type="PATRIC" id="fig|1348662.3.peg.1655"/>
<dbReference type="Pfam" id="PF00850">
    <property type="entry name" value="Hist_deacetyl"/>
    <property type="match status" value="1"/>
</dbReference>
<dbReference type="AlphaFoldDB" id="U3GZW4"/>
<dbReference type="Gene3D" id="3.40.800.20">
    <property type="entry name" value="Histone deacetylase domain"/>
    <property type="match status" value="1"/>
</dbReference>
<dbReference type="eggNOG" id="COG0123">
    <property type="taxonomic scope" value="Bacteria"/>
</dbReference>
<dbReference type="PANTHER" id="PTHR10625">
    <property type="entry name" value="HISTONE DEACETYLASE HDAC1-RELATED"/>
    <property type="match status" value="1"/>
</dbReference>
<dbReference type="GeneID" id="78250421"/>
<dbReference type="InterPro" id="IPR037138">
    <property type="entry name" value="His_deacetylse_dom_sf"/>
</dbReference>